<evidence type="ECO:0000256" key="2">
    <source>
        <dbReference type="ARBA" id="ARBA00022475"/>
    </source>
</evidence>
<proteinExistence type="predicted"/>
<feature type="transmembrane region" description="Helical" evidence="6">
    <location>
        <begin position="244"/>
        <end position="264"/>
    </location>
</feature>
<feature type="transmembrane region" description="Helical" evidence="6">
    <location>
        <begin position="18"/>
        <end position="41"/>
    </location>
</feature>
<reference evidence="7" key="1">
    <citation type="submission" date="2020-08" db="EMBL/GenBank/DDBJ databases">
        <title>Genome public.</title>
        <authorList>
            <person name="Liu C."/>
            <person name="Sun Q."/>
        </authorList>
    </citation>
    <scope>NUCLEOTIDE SEQUENCE</scope>
    <source>
        <strain evidence="7">BX12</strain>
    </source>
</reference>
<name>A0A923NHY4_9FIRM</name>
<comment type="subcellular location">
    <subcellularLocation>
        <location evidence="1">Cell membrane</location>
        <topology evidence="1">Multi-pass membrane protein</topology>
    </subcellularLocation>
</comment>
<evidence type="ECO:0000313" key="8">
    <source>
        <dbReference type="Proteomes" id="UP000602647"/>
    </source>
</evidence>
<dbReference type="GO" id="GO:0022857">
    <property type="term" value="F:transmembrane transporter activity"/>
    <property type="evidence" value="ECO:0007669"/>
    <property type="project" value="InterPro"/>
</dbReference>
<feature type="transmembrane region" description="Helical" evidence="6">
    <location>
        <begin position="150"/>
        <end position="169"/>
    </location>
</feature>
<dbReference type="Proteomes" id="UP000602647">
    <property type="component" value="Unassembled WGS sequence"/>
</dbReference>
<dbReference type="AlphaFoldDB" id="A0A923NHY4"/>
<dbReference type="EMBL" id="JACRYT010000004">
    <property type="protein sequence ID" value="MBC6679353.1"/>
    <property type="molecule type" value="Genomic_DNA"/>
</dbReference>
<dbReference type="RefSeq" id="WP_187302461.1">
    <property type="nucleotide sequence ID" value="NZ_CBCTON010000013.1"/>
</dbReference>
<feature type="transmembrane region" description="Helical" evidence="6">
    <location>
        <begin position="61"/>
        <end position="82"/>
    </location>
</feature>
<feature type="transmembrane region" description="Helical" evidence="6">
    <location>
        <begin position="119"/>
        <end position="138"/>
    </location>
</feature>
<evidence type="ECO:0000313" key="7">
    <source>
        <dbReference type="EMBL" id="MBC6679353.1"/>
    </source>
</evidence>
<feature type="transmembrane region" description="Helical" evidence="6">
    <location>
        <begin position="189"/>
        <end position="215"/>
    </location>
</feature>
<dbReference type="PANTHER" id="PTHR47089:SF1">
    <property type="entry name" value="GUANOSINE ABC TRANSPORTER PERMEASE PROTEIN NUPP"/>
    <property type="match status" value="1"/>
</dbReference>
<dbReference type="CDD" id="cd06580">
    <property type="entry name" value="TM_PBP1_transp_TpRbsC_like"/>
    <property type="match status" value="1"/>
</dbReference>
<evidence type="ECO:0000256" key="3">
    <source>
        <dbReference type="ARBA" id="ARBA00022692"/>
    </source>
</evidence>
<feature type="transmembrane region" description="Helical" evidence="6">
    <location>
        <begin position="89"/>
        <end position="107"/>
    </location>
</feature>
<dbReference type="GO" id="GO:0005886">
    <property type="term" value="C:plasma membrane"/>
    <property type="evidence" value="ECO:0007669"/>
    <property type="project" value="UniProtKB-SubCell"/>
</dbReference>
<protein>
    <submittedName>
        <fullName evidence="7">ABC transporter permease</fullName>
    </submittedName>
</protein>
<keyword evidence="4 6" id="KW-1133">Transmembrane helix</keyword>
<accession>A0A923NHY4</accession>
<dbReference type="PANTHER" id="PTHR47089">
    <property type="entry name" value="ABC TRANSPORTER, PERMEASE PROTEIN"/>
    <property type="match status" value="1"/>
</dbReference>
<gene>
    <name evidence="7" type="ORF">H9L42_05890</name>
</gene>
<keyword evidence="5 6" id="KW-0472">Membrane</keyword>
<evidence type="ECO:0000256" key="5">
    <source>
        <dbReference type="ARBA" id="ARBA00023136"/>
    </source>
</evidence>
<evidence type="ECO:0000256" key="6">
    <source>
        <dbReference type="SAM" id="Phobius"/>
    </source>
</evidence>
<keyword evidence="3 6" id="KW-0812">Transmembrane</keyword>
<keyword evidence="8" id="KW-1185">Reference proteome</keyword>
<keyword evidence="2" id="KW-1003">Cell membrane</keyword>
<organism evidence="7 8">
    <name type="scientific">Zhenpiania hominis</name>
    <dbReference type="NCBI Taxonomy" id="2763644"/>
    <lineage>
        <taxon>Bacteria</taxon>
        <taxon>Bacillati</taxon>
        <taxon>Bacillota</taxon>
        <taxon>Clostridia</taxon>
        <taxon>Peptostreptococcales</taxon>
        <taxon>Anaerovoracaceae</taxon>
        <taxon>Zhenpiania</taxon>
    </lineage>
</organism>
<evidence type="ECO:0000256" key="1">
    <source>
        <dbReference type="ARBA" id="ARBA00004651"/>
    </source>
</evidence>
<dbReference type="InterPro" id="IPR001851">
    <property type="entry name" value="ABC_transp_permease"/>
</dbReference>
<dbReference type="Pfam" id="PF02653">
    <property type="entry name" value="BPD_transp_2"/>
    <property type="match status" value="1"/>
</dbReference>
<comment type="caution">
    <text evidence="7">The sequence shown here is derived from an EMBL/GenBank/DDBJ whole genome shotgun (WGS) entry which is preliminary data.</text>
</comment>
<sequence length="358" mass="38574">MDVIRITKRDALPRKREILITILAVVLSIVFAGIILLIFGLNPLQIFQEIIMGSVGTGLRIKQTIIKAIPLIIASMGIIVAFKMKFWNIGAEGQITMGALGASWVALNMGDGVPKPLMLLLMFVAAAVCGGIWAFIPAIFKAKMGTNETIFTLMMNYVAIKFVTYLQYGPWMDPAANGFPRIATFSDNAVLPSIGGVHIGWMIAIVLTAFVYFLINYTKTGYEIAVVGESLDTARYAGMNISKVIVIAMLISGGLCGVVGMIQASAIEKTLVAGIANNYGFTAIITAWLAKLNPASTLVVCVVFAMLIQGGEYIQIALGVPSAVSDVVQGLILFFVLGSEFFMRYKIHFGKPSEKEVA</sequence>
<evidence type="ECO:0000256" key="4">
    <source>
        <dbReference type="ARBA" id="ARBA00022989"/>
    </source>
</evidence>